<evidence type="ECO:0000313" key="4">
    <source>
        <dbReference type="EMBL" id="ABK44336.1"/>
    </source>
</evidence>
<evidence type="ECO:0000256" key="1">
    <source>
        <dbReference type="PROSITE-ProRule" id="PRU00339"/>
    </source>
</evidence>
<dbReference type="Gene3D" id="3.30.70.1070">
    <property type="entry name" value="Sporulation related repeat"/>
    <property type="match status" value="1"/>
</dbReference>
<evidence type="ECO:0000256" key="2">
    <source>
        <dbReference type="SAM" id="MobiDB-lite"/>
    </source>
</evidence>
<dbReference type="Pfam" id="PF05036">
    <property type="entry name" value="SPOR"/>
    <property type="match status" value="1"/>
</dbReference>
<name>A0L8P3_MAGMM</name>
<dbReference type="GO" id="GO:0042834">
    <property type="term" value="F:peptidoglycan binding"/>
    <property type="evidence" value="ECO:0007669"/>
    <property type="project" value="InterPro"/>
</dbReference>
<dbReference type="HOGENOM" id="CLU_432009_0_0_5"/>
<dbReference type="Gene3D" id="1.25.40.10">
    <property type="entry name" value="Tetratricopeptide repeat domain"/>
    <property type="match status" value="1"/>
</dbReference>
<dbReference type="PROSITE" id="PS51257">
    <property type="entry name" value="PROKAR_LIPOPROTEIN"/>
    <property type="match status" value="1"/>
</dbReference>
<organism evidence="4 5">
    <name type="scientific">Magnetococcus marinus (strain ATCC BAA-1437 / JCM 17883 / MC-1)</name>
    <dbReference type="NCBI Taxonomy" id="156889"/>
    <lineage>
        <taxon>Bacteria</taxon>
        <taxon>Pseudomonadati</taxon>
        <taxon>Pseudomonadota</taxon>
        <taxon>Magnetococcia</taxon>
        <taxon>Magnetococcales</taxon>
        <taxon>Magnetococcaceae</taxon>
        <taxon>Magnetococcus</taxon>
    </lineage>
</organism>
<feature type="region of interest" description="Disordered" evidence="2">
    <location>
        <begin position="398"/>
        <end position="441"/>
    </location>
</feature>
<dbReference type="AlphaFoldDB" id="A0L8P3"/>
<dbReference type="SUPFAM" id="SSF48452">
    <property type="entry name" value="TPR-like"/>
    <property type="match status" value="1"/>
</dbReference>
<reference evidence="5" key="1">
    <citation type="journal article" date="2009" name="Appl. Environ. Microbiol.">
        <title>Complete genome sequence of the chemolithoautotrophic marine magnetotactic coccus strain MC-1.</title>
        <authorList>
            <person name="Schubbe S."/>
            <person name="Williams T.J."/>
            <person name="Xie G."/>
            <person name="Kiss H.E."/>
            <person name="Brettin T.S."/>
            <person name="Martinez D."/>
            <person name="Ross C.A."/>
            <person name="Schuler D."/>
            <person name="Cox B.L."/>
            <person name="Nealson K.H."/>
            <person name="Bazylinski D.A."/>
        </authorList>
    </citation>
    <scope>NUCLEOTIDE SEQUENCE [LARGE SCALE GENOMIC DNA]</scope>
    <source>
        <strain evidence="5">ATCC BAA-1437 / JCM 17883 / MC-1</strain>
    </source>
</reference>
<feature type="compositionally biased region" description="Basic and acidic residues" evidence="2">
    <location>
        <begin position="424"/>
        <end position="436"/>
    </location>
</feature>
<proteinExistence type="predicted"/>
<feature type="domain" description="SPOR" evidence="3">
    <location>
        <begin position="535"/>
        <end position="614"/>
    </location>
</feature>
<dbReference type="SUPFAM" id="SSF110997">
    <property type="entry name" value="Sporulation related repeat"/>
    <property type="match status" value="1"/>
</dbReference>
<dbReference type="InterPro" id="IPR007730">
    <property type="entry name" value="SPOR-like_dom"/>
</dbReference>
<dbReference type="eggNOG" id="COG0457">
    <property type="taxonomic scope" value="Bacteria"/>
</dbReference>
<dbReference type="KEGG" id="mgm:Mmc1_1828"/>
<protein>
    <submittedName>
        <fullName evidence="4">Tetratricopeptide TPR_2 repeat protein</fullName>
    </submittedName>
</protein>
<keyword evidence="1" id="KW-0802">TPR repeat</keyword>
<dbReference type="EMBL" id="CP000471">
    <property type="protein sequence ID" value="ABK44336.1"/>
    <property type="molecule type" value="Genomic_DNA"/>
</dbReference>
<evidence type="ECO:0000313" key="5">
    <source>
        <dbReference type="Proteomes" id="UP000002586"/>
    </source>
</evidence>
<feature type="compositionally biased region" description="Basic and acidic residues" evidence="2">
    <location>
        <begin position="367"/>
        <end position="379"/>
    </location>
</feature>
<feature type="region of interest" description="Disordered" evidence="2">
    <location>
        <begin position="342"/>
        <end position="382"/>
    </location>
</feature>
<accession>A0L8P3</accession>
<dbReference type="PROSITE" id="PS50005">
    <property type="entry name" value="TPR"/>
    <property type="match status" value="1"/>
</dbReference>
<dbReference type="PROSITE" id="PS51724">
    <property type="entry name" value="SPOR"/>
    <property type="match status" value="1"/>
</dbReference>
<dbReference type="InterPro" id="IPR019734">
    <property type="entry name" value="TPR_rpt"/>
</dbReference>
<dbReference type="Proteomes" id="UP000002586">
    <property type="component" value="Chromosome"/>
</dbReference>
<dbReference type="STRING" id="156889.Mmc1_1828"/>
<gene>
    <name evidence="4" type="ordered locus">Mmc1_1828</name>
</gene>
<evidence type="ECO:0000259" key="3">
    <source>
        <dbReference type="PROSITE" id="PS51724"/>
    </source>
</evidence>
<reference evidence="4 5" key="2">
    <citation type="journal article" date="2012" name="Int. J. Syst. Evol. Microbiol.">
        <title>Magnetococcus marinus gen. nov., sp. nov., a marine, magnetotactic bacterium that represents a novel lineage (Magnetococcaceae fam. nov.; Magnetococcales ord. nov.) at the base of the Alphaproteobacteria.</title>
        <authorList>
            <person name="Bazylinski D.A."/>
            <person name="Williams T.J."/>
            <person name="Lefevre C.T."/>
            <person name="Berg R.J."/>
            <person name="Zhang C.L."/>
            <person name="Bowser S.S."/>
            <person name="Dean A.J."/>
            <person name="Beveridge T.J."/>
        </authorList>
    </citation>
    <scope>NUCLEOTIDE SEQUENCE [LARGE SCALE GENOMIC DNA]</scope>
    <source>
        <strain evidence="5">ATCC BAA-1437 / JCM 17883 / MC-1</strain>
    </source>
</reference>
<feature type="repeat" description="TPR" evidence="1">
    <location>
        <begin position="77"/>
        <end position="110"/>
    </location>
</feature>
<dbReference type="InterPro" id="IPR011990">
    <property type="entry name" value="TPR-like_helical_dom_sf"/>
</dbReference>
<sequence length="633" mass="69007" precursor="true">MRHVKLGLNRLFWLVLLLGLSGCATLLRPAPPKQETQDALNLAYRGELIAKRGGYEASIKLFSQALEHTDLTPEQRAIVLNNRGASYKRMGLDESALKDLDESLSLQPKHIRYLNNRAMVKLFLGDYPSSDQDFAQLLETNPNLANPYPRLWRFFALRAYDQSSALAWLNAQLPILRPYPWQEALALFHLGRLDHKQLMTLAMTLKSGPAAMRRCEWLLHTAFADQMQEHPVQALYGFERSLAYCPVQSDQALWARRQLTKLSAYQGVIERPNAQPPVLAAMDPAPQSETQEQISKPVQTAQADVVAYEIQDKPAHGARSSEKVQVQPAVSLKAAPPALVAAPETAKRPKPHTVKALPHPEGGASLEQDKPAHGARSSEKVQVQPAVSLKAAPPALVAAPETAKRPKPHTVKALPHPEGGASLEQDKPAHGARSSEKVQVQPAVSLKAAPPALVAAPETAKRPKPHTVKALPHPEGGASLEQDKPAHGALSSEKAQVQPAAPTMRSPAAPAVLSHAATPSADGAVAPSSEPPETAHRQTVYWVELGYYKYRNIAKNVIAYVEKLGVPTKYVERLVKGEPMIRLHAGPFAQTQQAVAVQQQLLTEQIDVGEVVFFDAQGVLHTVVVTEKLNSSQ</sequence>
<feature type="region of interest" description="Disordered" evidence="2">
    <location>
        <begin position="455"/>
        <end position="533"/>
    </location>
</feature>
<dbReference type="SMART" id="SM00028">
    <property type="entry name" value="TPR"/>
    <property type="match status" value="2"/>
</dbReference>
<dbReference type="InterPro" id="IPR036680">
    <property type="entry name" value="SPOR-like_sf"/>
</dbReference>
<keyword evidence="5" id="KW-1185">Reference proteome</keyword>